<comment type="caution">
    <text evidence="3">The sequence shown here is derived from an EMBL/GenBank/DDBJ whole genome shotgun (WGS) entry which is preliminary data.</text>
</comment>
<proteinExistence type="predicted"/>
<evidence type="ECO:0000256" key="1">
    <source>
        <dbReference type="SAM" id="Coils"/>
    </source>
</evidence>
<dbReference type="AlphaFoldDB" id="A0A2N0QJ56"/>
<reference evidence="3 4" key="1">
    <citation type="submission" date="2017-10" db="EMBL/GenBank/DDBJ databases">
        <title>Extensive intraspecific genome diversity in a model arbuscular mycorrhizal fungus.</title>
        <authorList>
            <person name="Chen E.C.H."/>
            <person name="Morin E."/>
            <person name="Baudet D."/>
            <person name="Noel J."/>
            <person name="Ndikumana S."/>
            <person name="Charron P."/>
            <person name="St-Onge C."/>
            <person name="Giorgi J."/>
            <person name="Grigoriev I.V."/>
            <person name="Roux C."/>
            <person name="Martin F.M."/>
            <person name="Corradi N."/>
        </authorList>
    </citation>
    <scope>NUCLEOTIDE SEQUENCE [LARGE SCALE GENOMIC DNA]</scope>
    <source>
        <strain evidence="3 4">A1</strain>
    </source>
</reference>
<dbReference type="EMBL" id="LLXH01008378">
    <property type="protein sequence ID" value="PKC51087.1"/>
    <property type="molecule type" value="Genomic_DNA"/>
</dbReference>
<feature type="compositionally biased region" description="Polar residues" evidence="2">
    <location>
        <begin position="32"/>
        <end position="42"/>
    </location>
</feature>
<sequence length="210" mass="23698">MDKFDQSQELCLTKLGNLEQTLAQVVHHLKLNPSTAQSTPEDPSTKGEKDKDDKDKDDSNADAADRGDKGGDTDRSDKGGEGASKKDSSAASKSKGKMPESENIFTNQDYDNIPEDVDDDDAFDSAYFEAEEEGRFEEGFLFNEDQSVDPEHMEKVKMFKAQHEASKAKLQELQKLVDEKRTTDELVKLEKQKLWDAKCKEKREDISRKV</sequence>
<feature type="region of interest" description="Disordered" evidence="2">
    <location>
        <begin position="29"/>
        <end position="120"/>
    </location>
</feature>
<dbReference type="Proteomes" id="UP000232688">
    <property type="component" value="Unassembled WGS sequence"/>
</dbReference>
<dbReference type="VEuPathDB" id="FungiDB:RhiirA1_484588"/>
<name>A0A2N0QJ56_9GLOM</name>
<reference evidence="3 4" key="2">
    <citation type="submission" date="2017-10" db="EMBL/GenBank/DDBJ databases">
        <title>Genome analyses suggest a sexual origin of heterokaryosis in a supposedly ancient asexual fungus.</title>
        <authorList>
            <person name="Corradi N."/>
            <person name="Sedzielewska K."/>
            <person name="Noel J."/>
            <person name="Charron P."/>
            <person name="Farinelli L."/>
            <person name="Marton T."/>
            <person name="Kruger M."/>
            <person name="Pelin A."/>
            <person name="Brachmann A."/>
            <person name="Corradi N."/>
        </authorList>
    </citation>
    <scope>NUCLEOTIDE SEQUENCE [LARGE SCALE GENOMIC DNA]</scope>
    <source>
        <strain evidence="3 4">A1</strain>
    </source>
</reference>
<feature type="coiled-coil region" evidence="1">
    <location>
        <begin position="156"/>
        <end position="183"/>
    </location>
</feature>
<evidence type="ECO:0000256" key="2">
    <source>
        <dbReference type="SAM" id="MobiDB-lite"/>
    </source>
</evidence>
<evidence type="ECO:0000313" key="3">
    <source>
        <dbReference type="EMBL" id="PKC51087.1"/>
    </source>
</evidence>
<gene>
    <name evidence="3" type="ORF">RhiirA1_484588</name>
</gene>
<feature type="compositionally biased region" description="Basic and acidic residues" evidence="2">
    <location>
        <begin position="43"/>
        <end position="88"/>
    </location>
</feature>
<accession>A0A2N0QJ56</accession>
<keyword evidence="1" id="KW-0175">Coiled coil</keyword>
<protein>
    <submittedName>
        <fullName evidence="3">Uncharacterized protein</fullName>
    </submittedName>
</protein>
<evidence type="ECO:0000313" key="4">
    <source>
        <dbReference type="Proteomes" id="UP000232688"/>
    </source>
</evidence>
<organism evidence="3 4">
    <name type="scientific">Rhizophagus irregularis</name>
    <dbReference type="NCBI Taxonomy" id="588596"/>
    <lineage>
        <taxon>Eukaryota</taxon>
        <taxon>Fungi</taxon>
        <taxon>Fungi incertae sedis</taxon>
        <taxon>Mucoromycota</taxon>
        <taxon>Glomeromycotina</taxon>
        <taxon>Glomeromycetes</taxon>
        <taxon>Glomerales</taxon>
        <taxon>Glomeraceae</taxon>
        <taxon>Rhizophagus</taxon>
    </lineage>
</organism>
<feature type="non-terminal residue" evidence="3">
    <location>
        <position position="210"/>
    </location>
</feature>